<evidence type="ECO:0000256" key="6">
    <source>
        <dbReference type="RuleBase" id="RU003983"/>
    </source>
</evidence>
<evidence type="ECO:0000256" key="2">
    <source>
        <dbReference type="ARBA" id="ARBA00022723"/>
    </source>
</evidence>
<dbReference type="GO" id="GO:0016020">
    <property type="term" value="C:membrane"/>
    <property type="evidence" value="ECO:0007669"/>
    <property type="project" value="TreeGrafter"/>
</dbReference>
<feature type="domain" description="Peptidase M48" evidence="8">
    <location>
        <begin position="69"/>
        <end position="248"/>
    </location>
</feature>
<proteinExistence type="inferred from homology"/>
<comment type="caution">
    <text evidence="9">The sequence shown here is derived from an EMBL/GenBank/DDBJ whole genome shotgun (WGS) entry which is preliminary data.</text>
</comment>
<accession>A0A7W9A406</accession>
<feature type="signal peptide" evidence="7">
    <location>
        <begin position="1"/>
        <end position="24"/>
    </location>
</feature>
<feature type="chain" id="PRO_5031282066" evidence="7">
    <location>
        <begin position="25"/>
        <end position="255"/>
    </location>
</feature>
<dbReference type="GO" id="GO:0051603">
    <property type="term" value="P:proteolysis involved in protein catabolic process"/>
    <property type="evidence" value="ECO:0007669"/>
    <property type="project" value="TreeGrafter"/>
</dbReference>
<organism evidence="9 10">
    <name type="scientific">Brevundimonas halotolerans</name>
    <dbReference type="NCBI Taxonomy" id="69670"/>
    <lineage>
        <taxon>Bacteria</taxon>
        <taxon>Pseudomonadati</taxon>
        <taxon>Pseudomonadota</taxon>
        <taxon>Alphaproteobacteria</taxon>
        <taxon>Caulobacterales</taxon>
        <taxon>Caulobacteraceae</taxon>
        <taxon>Brevundimonas</taxon>
    </lineage>
</organism>
<name>A0A7W9A406_9CAUL</name>
<dbReference type="AlphaFoldDB" id="A0A7W9A406"/>
<keyword evidence="7" id="KW-0732">Signal</keyword>
<keyword evidence="1 6" id="KW-0645">Protease</keyword>
<evidence type="ECO:0000259" key="8">
    <source>
        <dbReference type="Pfam" id="PF01435"/>
    </source>
</evidence>
<dbReference type="EMBL" id="JACIJB010000006">
    <property type="protein sequence ID" value="MBB5660903.1"/>
    <property type="molecule type" value="Genomic_DNA"/>
</dbReference>
<dbReference type="PANTHER" id="PTHR22726:SF24">
    <property type="entry name" value="M48 FAMILY METALLOPEPTIDASE"/>
    <property type="match status" value="1"/>
</dbReference>
<keyword evidence="4 6" id="KW-0862">Zinc</keyword>
<dbReference type="InterPro" id="IPR051156">
    <property type="entry name" value="Mito/Outer_Membr_Metalloprot"/>
</dbReference>
<dbReference type="PROSITE" id="PS51257">
    <property type="entry name" value="PROKAR_LIPOPROTEIN"/>
    <property type="match status" value="1"/>
</dbReference>
<evidence type="ECO:0000256" key="5">
    <source>
        <dbReference type="ARBA" id="ARBA00023049"/>
    </source>
</evidence>
<dbReference type="GO" id="GO:0004222">
    <property type="term" value="F:metalloendopeptidase activity"/>
    <property type="evidence" value="ECO:0007669"/>
    <property type="project" value="InterPro"/>
</dbReference>
<dbReference type="GO" id="GO:0046872">
    <property type="term" value="F:metal ion binding"/>
    <property type="evidence" value="ECO:0007669"/>
    <property type="project" value="UniProtKB-KW"/>
</dbReference>
<protein>
    <submittedName>
        <fullName evidence="9">Putative Zn-dependent protease</fullName>
    </submittedName>
</protein>
<dbReference type="InterPro" id="IPR001915">
    <property type="entry name" value="Peptidase_M48"/>
</dbReference>
<comment type="cofactor">
    <cofactor evidence="6">
        <name>Zn(2+)</name>
        <dbReference type="ChEBI" id="CHEBI:29105"/>
    </cofactor>
    <text evidence="6">Binds 1 zinc ion per subunit.</text>
</comment>
<keyword evidence="3 6" id="KW-0378">Hydrolase</keyword>
<evidence type="ECO:0000313" key="10">
    <source>
        <dbReference type="Proteomes" id="UP000548978"/>
    </source>
</evidence>
<reference evidence="9 10" key="1">
    <citation type="submission" date="2020-08" db="EMBL/GenBank/DDBJ databases">
        <title>Genomic Encyclopedia of Type Strains, Phase IV (KMG-IV): sequencing the most valuable type-strain genomes for metagenomic binning, comparative biology and taxonomic classification.</title>
        <authorList>
            <person name="Goeker M."/>
        </authorList>
    </citation>
    <scope>NUCLEOTIDE SEQUENCE [LARGE SCALE GENOMIC DNA]</scope>
    <source>
        <strain evidence="9 10">DSM 24448</strain>
    </source>
</reference>
<evidence type="ECO:0000313" key="9">
    <source>
        <dbReference type="EMBL" id="MBB5660903.1"/>
    </source>
</evidence>
<evidence type="ECO:0000256" key="1">
    <source>
        <dbReference type="ARBA" id="ARBA00022670"/>
    </source>
</evidence>
<sequence length="255" mass="27024">MPFTLTKASVAKSFVGLLAASALVGGCAYNEALGRNQFLLVDNAALTQAADQAWADALRTQQVSRDAAANARIRRVGDRLVQAAGLTNIRWDYAVFVEESPNAFVLPSGKIGVTTGLLALVQNDDQLAAVIGHEIGHVVAQHAAERYSSTAVTSIGLQAIQGASGDYGQAVGALGGLGAQLGVLLPFSRQHELEADQLGVDYMVRAGYRASQSIALWRLMAAQRQSQTPEFASTHPSDASRIAALEQYIRSRGYN</sequence>
<evidence type="ECO:0000256" key="4">
    <source>
        <dbReference type="ARBA" id="ARBA00022833"/>
    </source>
</evidence>
<dbReference type="Pfam" id="PF01435">
    <property type="entry name" value="Peptidase_M48"/>
    <property type="match status" value="1"/>
</dbReference>
<keyword evidence="10" id="KW-1185">Reference proteome</keyword>
<dbReference type="Proteomes" id="UP000548978">
    <property type="component" value="Unassembled WGS sequence"/>
</dbReference>
<evidence type="ECO:0000256" key="7">
    <source>
        <dbReference type="SAM" id="SignalP"/>
    </source>
</evidence>
<dbReference type="PANTHER" id="PTHR22726">
    <property type="entry name" value="METALLOENDOPEPTIDASE OMA1"/>
    <property type="match status" value="1"/>
</dbReference>
<keyword evidence="2" id="KW-0479">Metal-binding</keyword>
<gene>
    <name evidence="9" type="ORF">FHS65_001656</name>
</gene>
<evidence type="ECO:0000256" key="3">
    <source>
        <dbReference type="ARBA" id="ARBA00022801"/>
    </source>
</evidence>
<dbReference type="Gene3D" id="3.30.2010.10">
    <property type="entry name" value="Metalloproteases ('zincins'), catalytic domain"/>
    <property type="match status" value="1"/>
</dbReference>
<keyword evidence="5 6" id="KW-0482">Metalloprotease</keyword>
<dbReference type="CDD" id="cd07331">
    <property type="entry name" value="M48C_Oma1_like"/>
    <property type="match status" value="1"/>
</dbReference>
<dbReference type="RefSeq" id="WP_123287044.1">
    <property type="nucleotide sequence ID" value="NZ_JACIJB010000006.1"/>
</dbReference>
<dbReference type="OrthoDB" id="9810445at2"/>
<comment type="similarity">
    <text evidence="6">Belongs to the peptidase M48 family.</text>
</comment>